<dbReference type="InterPro" id="IPR000462">
    <property type="entry name" value="CDP-OH_P_trans"/>
</dbReference>
<dbReference type="GO" id="GO:0016780">
    <property type="term" value="F:phosphotransferase activity, for other substituted phosphate groups"/>
    <property type="evidence" value="ECO:0007669"/>
    <property type="project" value="InterPro"/>
</dbReference>
<dbReference type="InterPro" id="IPR043130">
    <property type="entry name" value="CDP-OH_PTrfase_TM_dom"/>
</dbReference>
<dbReference type="AlphaFoldDB" id="A0A381QH08"/>
<sequence>MAMGFIMRGDPIRAGWLILLACFFDVFDGKLARLLGIPTRFGAEFDSFADTISFCAVPSLIIYLVYVEGLPPILGGLISFVPILFGTIRLAKYNLDQDNKPKSYFIGLPTPMNAVMIVSFLLFNQQIWGNYGDPRIALVMTAFLGFLMVSKIRFSKFPLISFKKGKSNTLSLIGVGLIILSAFFFQGLILFPLFTLYIFWSIIQWTLDNDRFEEKSEIRAKL</sequence>
<gene>
    <name evidence="3" type="ORF">METZ01_LOCUS31028</name>
</gene>
<dbReference type="Pfam" id="PF01066">
    <property type="entry name" value="CDP-OH_P_transf"/>
    <property type="match status" value="1"/>
</dbReference>
<keyword evidence="2" id="KW-1133">Transmembrane helix</keyword>
<accession>A0A381QH08</accession>
<keyword evidence="2" id="KW-0472">Membrane</keyword>
<organism evidence="3">
    <name type="scientific">marine metagenome</name>
    <dbReference type="NCBI Taxonomy" id="408172"/>
    <lineage>
        <taxon>unclassified sequences</taxon>
        <taxon>metagenomes</taxon>
        <taxon>ecological metagenomes</taxon>
    </lineage>
</organism>
<name>A0A381QH08_9ZZZZ</name>
<dbReference type="PROSITE" id="PS00379">
    <property type="entry name" value="CDP_ALCOHOL_P_TRANSF"/>
    <property type="match status" value="1"/>
</dbReference>
<evidence type="ECO:0000256" key="1">
    <source>
        <dbReference type="ARBA" id="ARBA00022679"/>
    </source>
</evidence>
<feature type="transmembrane region" description="Helical" evidence="2">
    <location>
        <begin position="175"/>
        <end position="200"/>
    </location>
</feature>
<evidence type="ECO:0000256" key="2">
    <source>
        <dbReference type="SAM" id="Phobius"/>
    </source>
</evidence>
<keyword evidence="2" id="KW-0812">Transmembrane</keyword>
<evidence type="ECO:0000313" key="3">
    <source>
        <dbReference type="EMBL" id="SUZ78174.1"/>
    </source>
</evidence>
<keyword evidence="1" id="KW-0808">Transferase</keyword>
<feature type="transmembrane region" description="Helical" evidence="2">
    <location>
        <begin position="135"/>
        <end position="154"/>
    </location>
</feature>
<feature type="transmembrane region" description="Helical" evidence="2">
    <location>
        <begin position="73"/>
        <end position="91"/>
    </location>
</feature>
<reference evidence="3" key="1">
    <citation type="submission" date="2018-05" db="EMBL/GenBank/DDBJ databases">
        <authorList>
            <person name="Lanie J.A."/>
            <person name="Ng W.-L."/>
            <person name="Kazmierczak K.M."/>
            <person name="Andrzejewski T.M."/>
            <person name="Davidsen T.M."/>
            <person name="Wayne K.J."/>
            <person name="Tettelin H."/>
            <person name="Glass J.I."/>
            <person name="Rusch D."/>
            <person name="Podicherti R."/>
            <person name="Tsui H.-C.T."/>
            <person name="Winkler M.E."/>
        </authorList>
    </citation>
    <scope>NUCLEOTIDE SEQUENCE</scope>
</reference>
<dbReference type="GO" id="GO:0008654">
    <property type="term" value="P:phospholipid biosynthetic process"/>
    <property type="evidence" value="ECO:0007669"/>
    <property type="project" value="InterPro"/>
</dbReference>
<evidence type="ECO:0008006" key="4">
    <source>
        <dbReference type="Google" id="ProtNLM"/>
    </source>
</evidence>
<dbReference type="GO" id="GO:0016020">
    <property type="term" value="C:membrane"/>
    <property type="evidence" value="ECO:0007669"/>
    <property type="project" value="InterPro"/>
</dbReference>
<dbReference type="EMBL" id="UINC01001343">
    <property type="protein sequence ID" value="SUZ78174.1"/>
    <property type="molecule type" value="Genomic_DNA"/>
</dbReference>
<proteinExistence type="predicted"/>
<dbReference type="InterPro" id="IPR048254">
    <property type="entry name" value="CDP_ALCOHOL_P_TRANSF_CS"/>
</dbReference>
<feature type="transmembrane region" description="Helical" evidence="2">
    <location>
        <begin position="103"/>
        <end position="123"/>
    </location>
</feature>
<protein>
    <recommendedName>
        <fullName evidence="4">CDP-diacylglycerol--serine O-phosphatidyltransferase</fullName>
    </recommendedName>
</protein>
<dbReference type="Gene3D" id="1.20.120.1760">
    <property type="match status" value="1"/>
</dbReference>